<keyword evidence="16" id="KW-1185">Reference proteome</keyword>
<dbReference type="GeneID" id="107268057"/>
<keyword evidence="11 12" id="KW-0807">Transducer</keyword>
<feature type="transmembrane region" description="Helical" evidence="14">
    <location>
        <begin position="308"/>
        <end position="335"/>
    </location>
</feature>
<evidence type="ECO:0000256" key="5">
    <source>
        <dbReference type="ARBA" id="ARBA00022989"/>
    </source>
</evidence>
<dbReference type="Gene3D" id="1.20.1070.10">
    <property type="entry name" value="Rhodopsin 7-helix transmembrane proteins"/>
    <property type="match status" value="1"/>
</dbReference>
<evidence type="ECO:0000256" key="8">
    <source>
        <dbReference type="ARBA" id="ARBA00023157"/>
    </source>
</evidence>
<keyword evidence="8" id="KW-1015">Disulfide bond</keyword>
<feature type="transmembrane region" description="Helical" evidence="14">
    <location>
        <begin position="279"/>
        <end position="302"/>
    </location>
</feature>
<keyword evidence="3" id="KW-1003">Cell membrane</keyword>
<evidence type="ECO:0000256" key="7">
    <source>
        <dbReference type="ARBA" id="ARBA00023136"/>
    </source>
</evidence>
<keyword evidence="10" id="KW-0325">Glycoprotein</keyword>
<protein>
    <submittedName>
        <fullName evidence="17">QRFP-like peptide receptor isoform X1</fullName>
    </submittedName>
</protein>
<dbReference type="Proteomes" id="UP000694920">
    <property type="component" value="Unplaced"/>
</dbReference>
<dbReference type="PANTHER" id="PTHR45695:SF23">
    <property type="entry name" value="GALANIN-LIKE G-PROTEIN COUPLED RECEPTOR NPR-9"/>
    <property type="match status" value="1"/>
</dbReference>
<evidence type="ECO:0000256" key="6">
    <source>
        <dbReference type="ARBA" id="ARBA00023040"/>
    </source>
</evidence>
<dbReference type="KEGG" id="ccin:107268057"/>
<keyword evidence="9 12" id="KW-0675">Receptor</keyword>
<dbReference type="PRINTS" id="PR00237">
    <property type="entry name" value="GPCRRHODOPSN"/>
</dbReference>
<evidence type="ECO:0000313" key="16">
    <source>
        <dbReference type="Proteomes" id="UP000694920"/>
    </source>
</evidence>
<comment type="similarity">
    <text evidence="2 12">Belongs to the G-protein coupled receptor 1 family.</text>
</comment>
<dbReference type="PROSITE" id="PS50262">
    <property type="entry name" value="G_PROTEIN_RECEP_F1_2"/>
    <property type="match status" value="1"/>
</dbReference>
<keyword evidence="4 12" id="KW-0812">Transmembrane</keyword>
<proteinExistence type="inferred from homology"/>
<evidence type="ECO:0000256" key="4">
    <source>
        <dbReference type="ARBA" id="ARBA00022692"/>
    </source>
</evidence>
<dbReference type="GO" id="GO:0004930">
    <property type="term" value="F:G protein-coupled receptor activity"/>
    <property type="evidence" value="ECO:0007669"/>
    <property type="project" value="UniProtKB-KW"/>
</dbReference>
<evidence type="ECO:0000256" key="3">
    <source>
        <dbReference type="ARBA" id="ARBA00022475"/>
    </source>
</evidence>
<dbReference type="PANTHER" id="PTHR45695">
    <property type="entry name" value="LEUCOKININ RECEPTOR-RELATED"/>
    <property type="match status" value="1"/>
</dbReference>
<feature type="transmembrane region" description="Helical" evidence="14">
    <location>
        <begin position="95"/>
        <end position="120"/>
    </location>
</feature>
<organism evidence="16 17">
    <name type="scientific">Cephus cinctus</name>
    <name type="common">Wheat stem sawfly</name>
    <dbReference type="NCBI Taxonomy" id="211228"/>
    <lineage>
        <taxon>Eukaryota</taxon>
        <taxon>Metazoa</taxon>
        <taxon>Ecdysozoa</taxon>
        <taxon>Arthropoda</taxon>
        <taxon>Hexapoda</taxon>
        <taxon>Insecta</taxon>
        <taxon>Pterygota</taxon>
        <taxon>Neoptera</taxon>
        <taxon>Endopterygota</taxon>
        <taxon>Hymenoptera</taxon>
        <taxon>Cephoidea</taxon>
        <taxon>Cephidae</taxon>
        <taxon>Cephus</taxon>
    </lineage>
</organism>
<evidence type="ECO:0000256" key="1">
    <source>
        <dbReference type="ARBA" id="ARBA00004651"/>
    </source>
</evidence>
<comment type="subcellular location">
    <subcellularLocation>
        <location evidence="1">Cell membrane</location>
        <topology evidence="1">Multi-pass membrane protein</topology>
    </subcellularLocation>
</comment>
<evidence type="ECO:0000256" key="14">
    <source>
        <dbReference type="SAM" id="Phobius"/>
    </source>
</evidence>
<dbReference type="CDD" id="cd00637">
    <property type="entry name" value="7tm_classA_rhodopsin-like"/>
    <property type="match status" value="1"/>
</dbReference>
<evidence type="ECO:0000256" key="13">
    <source>
        <dbReference type="SAM" id="MobiDB-lite"/>
    </source>
</evidence>
<evidence type="ECO:0000259" key="15">
    <source>
        <dbReference type="PROSITE" id="PS50262"/>
    </source>
</evidence>
<dbReference type="RefSeq" id="XP_015595909.1">
    <property type="nucleotide sequence ID" value="XM_015740423.2"/>
</dbReference>
<dbReference type="PROSITE" id="PS00237">
    <property type="entry name" value="G_PROTEIN_RECEP_F1_1"/>
    <property type="match status" value="1"/>
</dbReference>
<keyword evidence="7 14" id="KW-0472">Membrane</keyword>
<feature type="transmembrane region" description="Helical" evidence="14">
    <location>
        <begin position="23"/>
        <end position="44"/>
    </location>
</feature>
<feature type="compositionally biased region" description="Low complexity" evidence="13">
    <location>
        <begin position="236"/>
        <end position="252"/>
    </location>
</feature>
<feature type="region of interest" description="Disordered" evidence="13">
    <location>
        <begin position="228"/>
        <end position="268"/>
    </location>
</feature>
<feature type="transmembrane region" description="Helical" evidence="14">
    <location>
        <begin position="195"/>
        <end position="222"/>
    </location>
</feature>
<evidence type="ECO:0000256" key="11">
    <source>
        <dbReference type="ARBA" id="ARBA00023224"/>
    </source>
</evidence>
<feature type="domain" description="G-protein coupled receptors family 1 profile" evidence="15">
    <location>
        <begin position="34"/>
        <end position="332"/>
    </location>
</feature>
<keyword evidence="5 14" id="KW-1133">Transmembrane helix</keyword>
<name>A0AAJ7FK79_CEPCN</name>
<dbReference type="Pfam" id="PF00001">
    <property type="entry name" value="7tm_1"/>
    <property type="match status" value="1"/>
</dbReference>
<reference evidence="17" key="1">
    <citation type="submission" date="2025-08" db="UniProtKB">
        <authorList>
            <consortium name="RefSeq"/>
        </authorList>
    </citation>
    <scope>IDENTIFICATION</scope>
</reference>
<evidence type="ECO:0000256" key="2">
    <source>
        <dbReference type="ARBA" id="ARBA00010663"/>
    </source>
</evidence>
<dbReference type="SUPFAM" id="SSF81321">
    <property type="entry name" value="Family A G protein-coupled receptor-like"/>
    <property type="match status" value="1"/>
</dbReference>
<evidence type="ECO:0000256" key="12">
    <source>
        <dbReference type="RuleBase" id="RU000688"/>
    </source>
</evidence>
<dbReference type="AlphaFoldDB" id="A0AAJ7FK79"/>
<evidence type="ECO:0000256" key="10">
    <source>
        <dbReference type="ARBA" id="ARBA00023180"/>
    </source>
</evidence>
<dbReference type="GO" id="GO:0005886">
    <property type="term" value="C:plasma membrane"/>
    <property type="evidence" value="ECO:0007669"/>
    <property type="project" value="UniProtKB-SubCell"/>
</dbReference>
<feature type="transmembrane region" description="Helical" evidence="14">
    <location>
        <begin position="140"/>
        <end position="160"/>
    </location>
</feature>
<evidence type="ECO:0000256" key="9">
    <source>
        <dbReference type="ARBA" id="ARBA00023170"/>
    </source>
</evidence>
<gene>
    <name evidence="17" type="primary">LOC107268057</name>
</gene>
<accession>A0AAJ7FK79</accession>
<feature type="transmembrane region" description="Helical" evidence="14">
    <location>
        <begin position="56"/>
        <end position="75"/>
    </location>
</feature>
<keyword evidence="6 12" id="KW-0297">G-protein coupled receptor</keyword>
<dbReference type="InterPro" id="IPR000276">
    <property type="entry name" value="GPCR_Rhodpsn"/>
</dbReference>
<evidence type="ECO:0000313" key="17">
    <source>
        <dbReference type="RefSeq" id="XP_015595909.1"/>
    </source>
</evidence>
<sequence>MSAILESQLLIYSYEARVIYQAIIWPIVVIGTLANLGVIYRIAFISWTKNSILRPFYRAFIVSLALSDLLLLVSSGSNTLSSQSNRVFLWYLPDWACTVIPFFQTVAVLTNSLLLSAIAIDRYTAMKPKYPISKGIKWPYAILFVILVWSISAAASHTLIGAYSAETIIVINNSSYYRAKLCTNSSSRHIISTTYAVLFAVIFLPLAIVFVTVYILLALNIWKRRSPGERSQLGNSSDSQFTDTSTASTSASNRGQSSFRRPMPTPAHVTRKKRTVKMILLLIIIFVMSKLPHWIFLLYKLYATINGIFWWHLQTILTILSLLNSVVNPFLYAFLNEALSLCSWIGSCCSRKDTANLVTTATEKRRNSITSIKVPRGPYSN</sequence>
<dbReference type="InterPro" id="IPR017452">
    <property type="entry name" value="GPCR_Rhodpsn_7TM"/>
</dbReference>